<keyword evidence="4" id="KW-0999">Mitochondrion inner membrane</keyword>
<evidence type="ECO:0000256" key="3">
    <source>
        <dbReference type="ARBA" id="ARBA00022660"/>
    </source>
</evidence>
<keyword evidence="14" id="KW-1185">Reference proteome</keyword>
<dbReference type="PANTHER" id="PTHR11851:SF209">
    <property type="entry name" value="CYTOCHROME B-C1 COMPLEX SUBUNIT 2, MITOCHONDRIAL"/>
    <property type="match status" value="1"/>
</dbReference>
<dbReference type="EMBL" id="KB932202">
    <property type="protein sequence ID" value="KCV71697.1"/>
    <property type="molecule type" value="Genomic_DNA"/>
</dbReference>
<evidence type="ECO:0000256" key="6">
    <source>
        <dbReference type="ARBA" id="ARBA00022982"/>
    </source>
</evidence>
<dbReference type="PANTHER" id="PTHR11851">
    <property type="entry name" value="METALLOPROTEASE"/>
    <property type="match status" value="1"/>
</dbReference>
<accession>A0A058ZE10</accession>
<organism evidence="13">
    <name type="scientific">Fonticula alba</name>
    <name type="common">Slime mold</name>
    <dbReference type="NCBI Taxonomy" id="691883"/>
    <lineage>
        <taxon>Eukaryota</taxon>
        <taxon>Rotosphaerida</taxon>
        <taxon>Fonticulaceae</taxon>
        <taxon>Fonticula</taxon>
    </lineage>
</organism>
<evidence type="ECO:0000313" key="13">
    <source>
        <dbReference type="EMBL" id="KCV71697.1"/>
    </source>
</evidence>
<keyword evidence="5" id="KW-0809">Transit peptide</keyword>
<evidence type="ECO:0000259" key="12">
    <source>
        <dbReference type="Pfam" id="PF05193"/>
    </source>
</evidence>
<dbReference type="InterPro" id="IPR050361">
    <property type="entry name" value="MPP/UQCRC_Complex"/>
</dbReference>
<reference evidence="13" key="1">
    <citation type="submission" date="2013-04" db="EMBL/GenBank/DDBJ databases">
        <title>The Genome Sequence of Fonticula alba ATCC 38817.</title>
        <authorList>
            <consortium name="The Broad Institute Genomics Platform"/>
            <person name="Russ C."/>
            <person name="Cuomo C."/>
            <person name="Burger G."/>
            <person name="Gray M.W."/>
            <person name="Holland P.W.H."/>
            <person name="King N."/>
            <person name="Lang F.B.F."/>
            <person name="Roger A.J."/>
            <person name="Ruiz-Trillo I."/>
            <person name="Brown M."/>
            <person name="Walker B."/>
            <person name="Young S."/>
            <person name="Zeng Q."/>
            <person name="Gargeya S."/>
            <person name="Fitzgerald M."/>
            <person name="Haas B."/>
            <person name="Abouelleil A."/>
            <person name="Allen A.W."/>
            <person name="Alvarado L."/>
            <person name="Arachchi H.M."/>
            <person name="Berlin A.M."/>
            <person name="Chapman S.B."/>
            <person name="Gainer-Dewar J."/>
            <person name="Goldberg J."/>
            <person name="Griggs A."/>
            <person name="Gujja S."/>
            <person name="Hansen M."/>
            <person name="Howarth C."/>
            <person name="Imamovic A."/>
            <person name="Ireland A."/>
            <person name="Larimer J."/>
            <person name="McCowan C."/>
            <person name="Murphy C."/>
            <person name="Pearson M."/>
            <person name="Poon T.W."/>
            <person name="Priest M."/>
            <person name="Roberts A."/>
            <person name="Saif S."/>
            <person name="Shea T."/>
            <person name="Sisk P."/>
            <person name="Sykes S."/>
            <person name="Wortman J."/>
            <person name="Nusbaum C."/>
            <person name="Birren B."/>
        </authorList>
    </citation>
    <scope>NUCLEOTIDE SEQUENCE [LARGE SCALE GENOMIC DNA]</scope>
    <source>
        <strain evidence="13">ATCC 38817</strain>
    </source>
</reference>
<evidence type="ECO:0000256" key="9">
    <source>
        <dbReference type="ARBA" id="ARBA00038146"/>
    </source>
</evidence>
<proteinExistence type="inferred from homology"/>
<dbReference type="InterPro" id="IPR007863">
    <property type="entry name" value="Peptidase_M16_C"/>
</dbReference>
<dbReference type="GO" id="GO:0005743">
    <property type="term" value="C:mitochondrial inner membrane"/>
    <property type="evidence" value="ECO:0007669"/>
    <property type="project" value="UniProtKB-SubCell"/>
</dbReference>
<dbReference type="Gene3D" id="3.30.830.10">
    <property type="entry name" value="Metalloenzyme, LuxS/M16 peptidase-like"/>
    <property type="match status" value="2"/>
</dbReference>
<evidence type="ECO:0000256" key="8">
    <source>
        <dbReference type="ARBA" id="ARBA00023136"/>
    </source>
</evidence>
<comment type="subcellular location">
    <subcellularLocation>
        <location evidence="1">Mitochondrion inner membrane</location>
        <topology evidence="1">Peripheral membrane protein</topology>
        <orientation evidence="1">Matrix side</orientation>
    </subcellularLocation>
</comment>
<dbReference type="GO" id="GO:0046872">
    <property type="term" value="F:metal ion binding"/>
    <property type="evidence" value="ECO:0007669"/>
    <property type="project" value="InterPro"/>
</dbReference>
<dbReference type="InterPro" id="IPR011249">
    <property type="entry name" value="Metalloenz_LuxS/M16"/>
</dbReference>
<dbReference type="Pfam" id="PF05193">
    <property type="entry name" value="Peptidase_M16_C"/>
    <property type="match status" value="1"/>
</dbReference>
<dbReference type="eggNOG" id="KOG2067">
    <property type="taxonomic scope" value="Eukaryota"/>
</dbReference>
<dbReference type="OMA" id="APKFALY"/>
<evidence type="ECO:0000259" key="11">
    <source>
        <dbReference type="Pfam" id="PF00675"/>
    </source>
</evidence>
<comment type="similarity">
    <text evidence="9">Belongs to the peptidase M16 family. UQCRC2/QCR2 subfamily.</text>
</comment>
<dbReference type="RefSeq" id="XP_009493275.1">
    <property type="nucleotide sequence ID" value="XM_009495000.1"/>
</dbReference>
<evidence type="ECO:0000313" key="14">
    <source>
        <dbReference type="Proteomes" id="UP000030693"/>
    </source>
</evidence>
<dbReference type="SUPFAM" id="SSF63411">
    <property type="entry name" value="LuxS/MPP-like metallohydrolase"/>
    <property type="match status" value="2"/>
</dbReference>
<protein>
    <recommendedName>
        <fullName evidence="10">Cytochrome b-c1 complex subunit 2, mitochondrial</fullName>
    </recommendedName>
</protein>
<keyword evidence="2" id="KW-0813">Transport</keyword>
<evidence type="ECO:0000256" key="7">
    <source>
        <dbReference type="ARBA" id="ARBA00023128"/>
    </source>
</evidence>
<dbReference type="Pfam" id="PF00675">
    <property type="entry name" value="Peptidase_M16"/>
    <property type="match status" value="1"/>
</dbReference>
<feature type="domain" description="Peptidase M16 N-terminal" evidence="11">
    <location>
        <begin position="26"/>
        <end position="159"/>
    </location>
</feature>
<dbReference type="OrthoDB" id="6369905at2759"/>
<evidence type="ECO:0000256" key="2">
    <source>
        <dbReference type="ARBA" id="ARBA00022448"/>
    </source>
</evidence>
<evidence type="ECO:0000256" key="4">
    <source>
        <dbReference type="ARBA" id="ARBA00022792"/>
    </source>
</evidence>
<sequence>MSRQFATAILSNGVRLASTPALGSAQTLSLAVRAGSVHETVANRGASHLLSMFGFQSTENRSPVNIIRESELQGVALRRFRDRDLLIWSADFLPSQLDYAAGLLADVAHNTRFEDYEVRDLTVAAGKQTAECLANPSAFAMDLLHNMAFRSGYGNSLFADQAALSAQPLTAVKDFFKQRMTSDNVSLIGYGIDIVDLEFALTNTFKALPTGAEDATAKAAAKYFGGESYIPNLHIEENVMAIAFEGVPLNDARASASIVLEKLLSTNSPVKYGASGIAPYTGKLVATEPASSLIPFSLSYAATGLNGVLLKAPSAAIGGLATDVVTHLKSLTGTVDAAKLTAAKNAAKMELLTTAESRTGATHHAAQHLLLGSATTLASIDAVSAADIQKLVTGMLKSKPTVAFVGDISAAPQINLN</sequence>
<name>A0A058ZE10_FONAL</name>
<evidence type="ECO:0000256" key="10">
    <source>
        <dbReference type="ARBA" id="ARBA00040751"/>
    </source>
</evidence>
<dbReference type="GeneID" id="20525845"/>
<gene>
    <name evidence="13" type="ORF">H696_01120</name>
</gene>
<dbReference type="AlphaFoldDB" id="A0A058ZE10"/>
<keyword evidence="6" id="KW-0249">Electron transport</keyword>
<keyword evidence="3" id="KW-0679">Respiratory chain</keyword>
<evidence type="ECO:0000256" key="5">
    <source>
        <dbReference type="ARBA" id="ARBA00022946"/>
    </source>
</evidence>
<feature type="domain" description="Peptidase M16 C-terminal" evidence="12">
    <location>
        <begin position="170"/>
        <end position="346"/>
    </location>
</feature>
<keyword evidence="8" id="KW-0472">Membrane</keyword>
<dbReference type="Proteomes" id="UP000030693">
    <property type="component" value="Unassembled WGS sequence"/>
</dbReference>
<keyword evidence="7" id="KW-0496">Mitochondrion</keyword>
<dbReference type="InterPro" id="IPR011765">
    <property type="entry name" value="Pept_M16_N"/>
</dbReference>
<dbReference type="STRING" id="691883.A0A058ZE10"/>
<evidence type="ECO:0000256" key="1">
    <source>
        <dbReference type="ARBA" id="ARBA00004443"/>
    </source>
</evidence>